<feature type="compositionally biased region" description="Basic and acidic residues" evidence="1">
    <location>
        <begin position="165"/>
        <end position="196"/>
    </location>
</feature>
<evidence type="ECO:0000313" key="2">
    <source>
        <dbReference type="EMBL" id="WKD49924.1"/>
    </source>
</evidence>
<evidence type="ECO:0000256" key="1">
    <source>
        <dbReference type="SAM" id="MobiDB-lite"/>
    </source>
</evidence>
<feature type="region of interest" description="Disordered" evidence="1">
    <location>
        <begin position="158"/>
        <end position="196"/>
    </location>
</feature>
<dbReference type="RefSeq" id="WP_301415770.1">
    <property type="nucleotide sequence ID" value="NZ_CP098023.1"/>
</dbReference>
<dbReference type="Proteomes" id="UP001321520">
    <property type="component" value="Chromosome"/>
</dbReference>
<protein>
    <submittedName>
        <fullName evidence="2">Uncharacterized protein</fullName>
    </submittedName>
</protein>
<organism evidence="2 3">
    <name type="scientific">Microbulbifer spongiae</name>
    <dbReference type="NCBI Taxonomy" id="2944933"/>
    <lineage>
        <taxon>Bacteria</taxon>
        <taxon>Pseudomonadati</taxon>
        <taxon>Pseudomonadota</taxon>
        <taxon>Gammaproteobacteria</taxon>
        <taxon>Cellvibrionales</taxon>
        <taxon>Microbulbiferaceae</taxon>
        <taxon>Microbulbifer</taxon>
    </lineage>
</organism>
<evidence type="ECO:0000313" key="3">
    <source>
        <dbReference type="Proteomes" id="UP001321520"/>
    </source>
</evidence>
<accession>A0ABY9EEF6</accession>
<keyword evidence="3" id="KW-1185">Reference proteome</keyword>
<sequence length="196" mass="22990">MKSRLDASQWVGAWLISRDGEARHVWSLKPDGTGRSYAFLNRNGKMQFVFGYDIHWYFDPFTQMANIKTGRRLICRRGKIYPYFLTLKSYESDYAVRGKFAWQTTWTEVSIGRNRLHKSLVVFLAPLSAWHDPGRDAPCPEFPSLHLEKDIDMALQRWEEEESPDAEKNNRSRPGETESRELEESKKKSVNKDKRN</sequence>
<reference evidence="2 3" key="1">
    <citation type="submission" date="2022-05" db="EMBL/GenBank/DDBJ databases">
        <title>Microbulbifer sp. nov., isolated from sponge.</title>
        <authorList>
            <person name="Gao L."/>
        </authorList>
    </citation>
    <scope>NUCLEOTIDE SEQUENCE [LARGE SCALE GENOMIC DNA]</scope>
    <source>
        <strain evidence="2 3">MI-G</strain>
    </source>
</reference>
<gene>
    <name evidence="2" type="ORF">M8T91_00395</name>
</gene>
<proteinExistence type="predicted"/>
<dbReference type="EMBL" id="CP098023">
    <property type="protein sequence ID" value="WKD49924.1"/>
    <property type="molecule type" value="Genomic_DNA"/>
</dbReference>
<name>A0ABY9EEF6_9GAMM</name>